<dbReference type="PROSITE" id="PS00056">
    <property type="entry name" value="RIBOSOMAL_S17"/>
    <property type="match status" value="1"/>
</dbReference>
<comment type="similarity">
    <text evidence="1 6 7">Belongs to the universal ribosomal protein uS17 family.</text>
</comment>
<dbReference type="NCBIfam" id="NF004123">
    <property type="entry name" value="PRK05610.1"/>
    <property type="match status" value="1"/>
</dbReference>
<comment type="subunit">
    <text evidence="6">Part of the 30S ribosomal subunit.</text>
</comment>
<evidence type="ECO:0000256" key="6">
    <source>
        <dbReference type="HAMAP-Rule" id="MF_01345"/>
    </source>
</evidence>
<dbReference type="NCBIfam" id="TIGR03635">
    <property type="entry name" value="uS17_bact"/>
    <property type="match status" value="1"/>
</dbReference>
<dbReference type="InterPro" id="IPR012340">
    <property type="entry name" value="NA-bd_OB-fold"/>
</dbReference>
<protein>
    <recommendedName>
        <fullName evidence="6">Small ribosomal subunit protein uS17</fullName>
    </recommendedName>
</protein>
<gene>
    <name evidence="6" type="primary">rpsQ</name>
    <name evidence="8" type="ORF">EDD65_11633</name>
</gene>
<evidence type="ECO:0000256" key="7">
    <source>
        <dbReference type="RuleBase" id="RU003872"/>
    </source>
</evidence>
<reference evidence="8 9" key="1">
    <citation type="submission" date="2019-03" db="EMBL/GenBank/DDBJ databases">
        <title>Genomic Encyclopedia of Type Strains, Phase IV (KMG-IV): sequencing the most valuable type-strain genomes for metagenomic binning, comparative biology and taxonomic classification.</title>
        <authorList>
            <person name="Goeker M."/>
        </authorList>
    </citation>
    <scope>NUCLEOTIDE SEQUENCE [LARGE SCALE GENOMIC DNA]</scope>
    <source>
        <strain evidence="8 9">DSM 26752</strain>
    </source>
</reference>
<dbReference type="GO" id="GO:0003735">
    <property type="term" value="F:structural constituent of ribosome"/>
    <property type="evidence" value="ECO:0007669"/>
    <property type="project" value="UniProtKB-UniRule"/>
</dbReference>
<dbReference type="InterPro" id="IPR000266">
    <property type="entry name" value="Ribosomal_uS17"/>
</dbReference>
<dbReference type="CDD" id="cd00364">
    <property type="entry name" value="Ribosomal_uS17"/>
    <property type="match status" value="1"/>
</dbReference>
<comment type="caution">
    <text evidence="8">The sequence shown here is derived from an EMBL/GenBank/DDBJ whole genome shotgun (WGS) entry which is preliminary data.</text>
</comment>
<evidence type="ECO:0000313" key="9">
    <source>
        <dbReference type="Proteomes" id="UP000294567"/>
    </source>
</evidence>
<dbReference type="PANTHER" id="PTHR10744">
    <property type="entry name" value="40S RIBOSOMAL PROTEIN S11 FAMILY MEMBER"/>
    <property type="match status" value="1"/>
</dbReference>
<dbReference type="HAMAP" id="MF_01345_B">
    <property type="entry name" value="Ribosomal_uS17_B"/>
    <property type="match status" value="1"/>
</dbReference>
<keyword evidence="4 6" id="KW-0689">Ribosomal protein</keyword>
<evidence type="ECO:0000256" key="4">
    <source>
        <dbReference type="ARBA" id="ARBA00022980"/>
    </source>
</evidence>
<dbReference type="RefSeq" id="WP_132029611.1">
    <property type="nucleotide sequence ID" value="NZ_CP068564.1"/>
</dbReference>
<dbReference type="Proteomes" id="UP000294567">
    <property type="component" value="Unassembled WGS sequence"/>
</dbReference>
<dbReference type="GO" id="GO:0022627">
    <property type="term" value="C:cytosolic small ribosomal subunit"/>
    <property type="evidence" value="ECO:0007669"/>
    <property type="project" value="UniProtKB-UniRule"/>
</dbReference>
<proteinExistence type="inferred from homology"/>
<dbReference type="Gene3D" id="2.40.50.140">
    <property type="entry name" value="Nucleic acid-binding proteins"/>
    <property type="match status" value="1"/>
</dbReference>
<organism evidence="8 9">
    <name type="scientific">Keratinibaculum paraultunense</name>
    <dbReference type="NCBI Taxonomy" id="1278232"/>
    <lineage>
        <taxon>Bacteria</taxon>
        <taxon>Bacillati</taxon>
        <taxon>Bacillota</taxon>
        <taxon>Tissierellia</taxon>
        <taxon>Tissierellales</taxon>
        <taxon>Tepidimicrobiaceae</taxon>
        <taxon>Keratinibaculum</taxon>
    </lineage>
</organism>
<dbReference type="GO" id="GO:0006412">
    <property type="term" value="P:translation"/>
    <property type="evidence" value="ECO:0007669"/>
    <property type="project" value="UniProtKB-UniRule"/>
</dbReference>
<keyword evidence="9" id="KW-1185">Reference proteome</keyword>
<evidence type="ECO:0000256" key="2">
    <source>
        <dbReference type="ARBA" id="ARBA00022730"/>
    </source>
</evidence>
<keyword evidence="3 6" id="KW-0694">RNA-binding</keyword>
<comment type="function">
    <text evidence="6">One of the primary rRNA binding proteins, it binds specifically to the 5'-end of 16S ribosomal RNA.</text>
</comment>
<evidence type="ECO:0000256" key="1">
    <source>
        <dbReference type="ARBA" id="ARBA00010254"/>
    </source>
</evidence>
<name>A0A4R3KNR3_9FIRM</name>
<dbReference type="Pfam" id="PF00366">
    <property type="entry name" value="Ribosomal_S17"/>
    <property type="match status" value="1"/>
</dbReference>
<dbReference type="EMBL" id="SMAE01000016">
    <property type="protein sequence ID" value="TCS86153.1"/>
    <property type="molecule type" value="Genomic_DNA"/>
</dbReference>
<dbReference type="PANTHER" id="PTHR10744:SF1">
    <property type="entry name" value="SMALL RIBOSOMAL SUBUNIT PROTEIN US17M"/>
    <property type="match status" value="1"/>
</dbReference>
<dbReference type="GO" id="GO:0019843">
    <property type="term" value="F:rRNA binding"/>
    <property type="evidence" value="ECO:0007669"/>
    <property type="project" value="UniProtKB-UniRule"/>
</dbReference>
<dbReference type="InterPro" id="IPR019979">
    <property type="entry name" value="Ribosomal_uS17_CS"/>
</dbReference>
<dbReference type="FunFam" id="2.40.50.140:FF:000123">
    <property type="entry name" value="30S ribosomal protein S17"/>
    <property type="match status" value="1"/>
</dbReference>
<accession>A0A4R3KNR3</accession>
<evidence type="ECO:0000313" key="8">
    <source>
        <dbReference type="EMBL" id="TCS86153.1"/>
    </source>
</evidence>
<dbReference type="OrthoDB" id="9811714at2"/>
<dbReference type="SUPFAM" id="SSF50249">
    <property type="entry name" value="Nucleic acid-binding proteins"/>
    <property type="match status" value="1"/>
</dbReference>
<keyword evidence="5 6" id="KW-0687">Ribonucleoprotein</keyword>
<keyword evidence="2 6" id="KW-0699">rRNA-binding</keyword>
<dbReference type="PRINTS" id="PR00973">
    <property type="entry name" value="RIBOSOMALS17"/>
</dbReference>
<sequence length="84" mass="9765">MERGNRKTRIGRVVSDKMDKTVVVAVETFVTHPLYKKQVKKTTKFKAHDENNECNVGDIVKIMETRPLSKDKYFRVVNIVEKAK</sequence>
<dbReference type="AlphaFoldDB" id="A0A4R3KNR3"/>
<evidence type="ECO:0000256" key="3">
    <source>
        <dbReference type="ARBA" id="ARBA00022884"/>
    </source>
</evidence>
<dbReference type="InterPro" id="IPR019984">
    <property type="entry name" value="Ribosomal_uS17_bact/chlr"/>
</dbReference>
<evidence type="ECO:0000256" key="5">
    <source>
        <dbReference type="ARBA" id="ARBA00023274"/>
    </source>
</evidence>